<organism evidence="1">
    <name type="scientific">Nothobranchius furzeri</name>
    <name type="common">Turquoise killifish</name>
    <dbReference type="NCBI Taxonomy" id="105023"/>
    <lineage>
        <taxon>Eukaryota</taxon>
        <taxon>Metazoa</taxon>
        <taxon>Chordata</taxon>
        <taxon>Craniata</taxon>
        <taxon>Vertebrata</taxon>
        <taxon>Euteleostomi</taxon>
        <taxon>Actinopterygii</taxon>
        <taxon>Neopterygii</taxon>
        <taxon>Teleostei</taxon>
        <taxon>Neoteleostei</taxon>
        <taxon>Acanthomorphata</taxon>
        <taxon>Ovalentaria</taxon>
        <taxon>Atherinomorphae</taxon>
        <taxon>Cyprinodontiformes</taxon>
        <taxon>Nothobranchiidae</taxon>
        <taxon>Nothobranchius</taxon>
    </lineage>
</organism>
<reference evidence="1" key="2">
    <citation type="submission" date="2016-06" db="EMBL/GenBank/DDBJ databases">
        <title>The genome of a short-lived fish provides insights into sex chromosome evolution and the genetic control of aging.</title>
        <authorList>
            <person name="Reichwald K."/>
            <person name="Felder M."/>
            <person name="Petzold A."/>
            <person name="Koch P."/>
            <person name="Groth M."/>
            <person name="Platzer M."/>
        </authorList>
    </citation>
    <scope>NUCLEOTIDE SEQUENCE</scope>
    <source>
        <tissue evidence="1">Brain</tissue>
    </source>
</reference>
<proteinExistence type="predicted"/>
<dbReference type="EMBL" id="HAEJ01015007">
    <property type="protein sequence ID" value="SBS55464.1"/>
    <property type="molecule type" value="Transcribed_RNA"/>
</dbReference>
<dbReference type="InterPro" id="IPR009003">
    <property type="entry name" value="Peptidase_S1_PA"/>
</dbReference>
<gene>
    <name evidence="1" type="primary">Nfu_g_1_019067</name>
</gene>
<evidence type="ECO:0000313" key="1">
    <source>
        <dbReference type="EMBL" id="SBS55464.1"/>
    </source>
</evidence>
<reference evidence="1" key="1">
    <citation type="submission" date="2016-05" db="EMBL/GenBank/DDBJ databases">
        <authorList>
            <person name="Lavstsen T."/>
            <person name="Jespersen J.S."/>
        </authorList>
    </citation>
    <scope>NUCLEOTIDE SEQUENCE</scope>
    <source>
        <tissue evidence="1">Brain</tissue>
    </source>
</reference>
<dbReference type="InterPro" id="IPR043504">
    <property type="entry name" value="Peptidase_S1_PA_chymotrypsin"/>
</dbReference>
<name>A0A1A8V441_NOTFU</name>
<dbReference type="AlphaFoldDB" id="A0A1A8V441"/>
<protein>
    <submittedName>
        <fullName evidence="1">Uncharacterized protein</fullName>
    </submittedName>
</protein>
<accession>A0A1A8V441</accession>
<feature type="non-terminal residue" evidence="1">
    <location>
        <position position="66"/>
    </location>
</feature>
<dbReference type="SUPFAM" id="SSF50494">
    <property type="entry name" value="Trypsin-like serine proteases"/>
    <property type="match status" value="1"/>
</dbReference>
<sequence>PSSGLSACVDSNISEIFVSYRCGSEITGDRLNVIKGKEVPKHSLPFMALVGQSDTSCGGTLIDSGF</sequence>
<dbReference type="Gene3D" id="2.40.10.10">
    <property type="entry name" value="Trypsin-like serine proteases"/>
    <property type="match status" value="1"/>
</dbReference>
<feature type="non-terminal residue" evidence="1">
    <location>
        <position position="1"/>
    </location>
</feature>